<protein>
    <submittedName>
        <fullName evidence="1">Uncharacterized protein</fullName>
    </submittedName>
</protein>
<name>A0A6M3MDA4_9ZZZZ</name>
<accession>A0A6M3MDA4</accession>
<evidence type="ECO:0000313" key="1">
    <source>
        <dbReference type="EMBL" id="QJB03425.1"/>
    </source>
</evidence>
<dbReference type="AlphaFoldDB" id="A0A6M3MDA4"/>
<proteinExistence type="predicted"/>
<sequence length="41" mass="4767">MTTAEIKAEIARLEKTRVNNPLEFEAREKRIRALIQLIGDQ</sequence>
<organism evidence="1">
    <name type="scientific">viral metagenome</name>
    <dbReference type="NCBI Taxonomy" id="1070528"/>
    <lineage>
        <taxon>unclassified sequences</taxon>
        <taxon>metagenomes</taxon>
        <taxon>organismal metagenomes</taxon>
    </lineage>
</organism>
<reference evidence="1" key="1">
    <citation type="submission" date="2020-03" db="EMBL/GenBank/DDBJ databases">
        <title>The deep terrestrial virosphere.</title>
        <authorList>
            <person name="Holmfeldt K."/>
            <person name="Nilsson E."/>
            <person name="Simone D."/>
            <person name="Lopez-Fernandez M."/>
            <person name="Wu X."/>
            <person name="de Brujin I."/>
            <person name="Lundin D."/>
            <person name="Andersson A."/>
            <person name="Bertilsson S."/>
            <person name="Dopson M."/>
        </authorList>
    </citation>
    <scope>NUCLEOTIDE SEQUENCE</scope>
    <source>
        <strain evidence="1">MM171B00719</strain>
    </source>
</reference>
<gene>
    <name evidence="1" type="ORF">MM171B00719_0015</name>
</gene>
<dbReference type="EMBL" id="MT143845">
    <property type="protein sequence ID" value="QJB03425.1"/>
    <property type="molecule type" value="Genomic_DNA"/>
</dbReference>